<reference evidence="2" key="1">
    <citation type="submission" date="2014-11" db="EMBL/GenBank/DDBJ databases">
        <authorList>
            <person name="Amaro Gonzalez C."/>
        </authorList>
    </citation>
    <scope>NUCLEOTIDE SEQUENCE</scope>
</reference>
<name>A0A0E9V7L6_ANGAN</name>
<proteinExistence type="predicted"/>
<keyword evidence="1" id="KW-0472">Membrane</keyword>
<keyword evidence="1" id="KW-0812">Transmembrane</keyword>
<accession>A0A0E9V7L6</accession>
<dbReference type="EMBL" id="GBXM01034586">
    <property type="protein sequence ID" value="JAH73991.1"/>
    <property type="molecule type" value="Transcribed_RNA"/>
</dbReference>
<organism evidence="2">
    <name type="scientific">Anguilla anguilla</name>
    <name type="common">European freshwater eel</name>
    <name type="synonym">Muraena anguilla</name>
    <dbReference type="NCBI Taxonomy" id="7936"/>
    <lineage>
        <taxon>Eukaryota</taxon>
        <taxon>Metazoa</taxon>
        <taxon>Chordata</taxon>
        <taxon>Craniata</taxon>
        <taxon>Vertebrata</taxon>
        <taxon>Euteleostomi</taxon>
        <taxon>Actinopterygii</taxon>
        <taxon>Neopterygii</taxon>
        <taxon>Teleostei</taxon>
        <taxon>Anguilliformes</taxon>
        <taxon>Anguillidae</taxon>
        <taxon>Anguilla</taxon>
    </lineage>
</organism>
<evidence type="ECO:0000313" key="2">
    <source>
        <dbReference type="EMBL" id="JAH73991.1"/>
    </source>
</evidence>
<keyword evidence="1" id="KW-1133">Transmembrane helix</keyword>
<protein>
    <submittedName>
        <fullName evidence="2">Uncharacterized protein</fullName>
    </submittedName>
</protein>
<reference evidence="2" key="2">
    <citation type="journal article" date="2015" name="Fish Shellfish Immunol.">
        <title>Early steps in the European eel (Anguilla anguilla)-Vibrio vulnificus interaction in the gills: Role of the RtxA13 toxin.</title>
        <authorList>
            <person name="Callol A."/>
            <person name="Pajuelo D."/>
            <person name="Ebbesson L."/>
            <person name="Teles M."/>
            <person name="MacKenzie S."/>
            <person name="Amaro C."/>
        </authorList>
    </citation>
    <scope>NUCLEOTIDE SEQUENCE</scope>
</reference>
<dbReference type="AlphaFoldDB" id="A0A0E9V7L6"/>
<evidence type="ECO:0000256" key="1">
    <source>
        <dbReference type="SAM" id="Phobius"/>
    </source>
</evidence>
<feature type="transmembrane region" description="Helical" evidence="1">
    <location>
        <begin position="12"/>
        <end position="32"/>
    </location>
</feature>
<sequence>MRKGNTLYLPYHLNILIIILLYNINIHCICVYKYTFQYWFYNNIGLCNIRLKSQMYVCKV</sequence>